<dbReference type="Proteomes" id="UP000239415">
    <property type="component" value="Unassembled WGS sequence"/>
</dbReference>
<dbReference type="PROSITE" id="PS51257">
    <property type="entry name" value="PROKAR_LIPOPROTEIN"/>
    <property type="match status" value="1"/>
</dbReference>
<organism evidence="5 6">
    <name type="scientific">Actinoplanes italicus</name>
    <dbReference type="NCBI Taxonomy" id="113567"/>
    <lineage>
        <taxon>Bacteria</taxon>
        <taxon>Bacillati</taxon>
        <taxon>Actinomycetota</taxon>
        <taxon>Actinomycetes</taxon>
        <taxon>Micromonosporales</taxon>
        <taxon>Micromonosporaceae</taxon>
        <taxon>Actinoplanes</taxon>
    </lineage>
</organism>
<feature type="compositionally biased region" description="Low complexity" evidence="1">
    <location>
        <begin position="30"/>
        <end position="55"/>
    </location>
</feature>
<accession>A0A2T0KLK5</accession>
<feature type="domain" description="DUF4349" evidence="4">
    <location>
        <begin position="79"/>
        <end position="288"/>
    </location>
</feature>
<sequence>MRKRGIFAVSLVGLLLAGCGADSYDQTSSGGAPAAREPAQANAEGGGAAEQKNGAMADAAPAEGKDTTAQAPDLRIDQRSIIYTGSITIRVDDVNAAAAKVTGIAAGSGGFVGGDERHSGGSGSDTATIKLRIPADKFTAVVDQLAGLGEEENRGINTEDVTEQVVDLDARIEVQKARLESGKRLLAQAKTLEDLVMLEREVASRESDLAALEGKKRRLSDLTALSTITVVLLDPQATPADDNDEPPGFLAGLSGGWNALVASLGVLLTLLGALLPWIIALGVPAWAIIHFLRRNRRRPAPAAVVPVAAEAPTSTN</sequence>
<keyword evidence="6" id="KW-1185">Reference proteome</keyword>
<keyword evidence="2" id="KW-1133">Transmembrane helix</keyword>
<evidence type="ECO:0000256" key="2">
    <source>
        <dbReference type="SAM" id="Phobius"/>
    </source>
</evidence>
<evidence type="ECO:0000256" key="3">
    <source>
        <dbReference type="SAM" id="SignalP"/>
    </source>
</evidence>
<evidence type="ECO:0000313" key="5">
    <source>
        <dbReference type="EMBL" id="PRX24502.1"/>
    </source>
</evidence>
<keyword evidence="2" id="KW-0812">Transmembrane</keyword>
<comment type="caution">
    <text evidence="5">The sequence shown here is derived from an EMBL/GenBank/DDBJ whole genome shotgun (WGS) entry which is preliminary data.</text>
</comment>
<name>A0A2T0KLK5_9ACTN</name>
<feature type="signal peptide" evidence="3">
    <location>
        <begin position="1"/>
        <end position="23"/>
    </location>
</feature>
<dbReference type="AlphaFoldDB" id="A0A2T0KLK5"/>
<keyword evidence="2" id="KW-0472">Membrane</keyword>
<evidence type="ECO:0000259" key="4">
    <source>
        <dbReference type="Pfam" id="PF14257"/>
    </source>
</evidence>
<gene>
    <name evidence="5" type="ORF">CLV67_102279</name>
</gene>
<proteinExistence type="predicted"/>
<reference evidence="5 6" key="1">
    <citation type="submission" date="2018-03" db="EMBL/GenBank/DDBJ databases">
        <title>Genomic Encyclopedia of Archaeal and Bacterial Type Strains, Phase II (KMG-II): from individual species to whole genera.</title>
        <authorList>
            <person name="Goeker M."/>
        </authorList>
    </citation>
    <scope>NUCLEOTIDE SEQUENCE [LARGE SCALE GENOMIC DNA]</scope>
    <source>
        <strain evidence="5 6">DSM 43146</strain>
    </source>
</reference>
<feature type="region of interest" description="Disordered" evidence="1">
    <location>
        <begin position="26"/>
        <end position="70"/>
    </location>
</feature>
<protein>
    <submittedName>
        <fullName evidence="5">Uncharacterized protein DUF4349</fullName>
    </submittedName>
</protein>
<feature type="chain" id="PRO_5015399829" evidence="3">
    <location>
        <begin position="24"/>
        <end position="316"/>
    </location>
</feature>
<dbReference type="RefSeq" id="WP_106316001.1">
    <property type="nucleotide sequence ID" value="NZ_BOMO01000014.1"/>
</dbReference>
<dbReference type="Pfam" id="PF14257">
    <property type="entry name" value="DUF4349"/>
    <property type="match status" value="1"/>
</dbReference>
<dbReference type="EMBL" id="PVMZ01000002">
    <property type="protein sequence ID" value="PRX24502.1"/>
    <property type="molecule type" value="Genomic_DNA"/>
</dbReference>
<evidence type="ECO:0000313" key="6">
    <source>
        <dbReference type="Proteomes" id="UP000239415"/>
    </source>
</evidence>
<keyword evidence="3" id="KW-0732">Signal</keyword>
<dbReference type="OrthoDB" id="186919at2"/>
<dbReference type="InterPro" id="IPR025645">
    <property type="entry name" value="DUF4349"/>
</dbReference>
<evidence type="ECO:0000256" key="1">
    <source>
        <dbReference type="SAM" id="MobiDB-lite"/>
    </source>
</evidence>
<feature type="transmembrane region" description="Helical" evidence="2">
    <location>
        <begin position="264"/>
        <end position="289"/>
    </location>
</feature>